<feature type="repeat" description="PPR" evidence="2">
    <location>
        <begin position="364"/>
        <end position="398"/>
    </location>
</feature>
<dbReference type="InterPro" id="IPR002885">
    <property type="entry name" value="PPR_rpt"/>
</dbReference>
<dbReference type="Pfam" id="PF13041">
    <property type="entry name" value="PPR_2"/>
    <property type="match status" value="4"/>
</dbReference>
<dbReference type="InterPro" id="IPR011990">
    <property type="entry name" value="TPR-like_helical_dom_sf"/>
</dbReference>
<dbReference type="EMBL" id="JAATIQ010000536">
    <property type="protein sequence ID" value="KAF4352083.1"/>
    <property type="molecule type" value="Genomic_DNA"/>
</dbReference>
<reference evidence="3 4" key="1">
    <citation type="journal article" date="2020" name="bioRxiv">
        <title>Sequence and annotation of 42 cannabis genomes reveals extensive copy number variation in cannabinoid synthesis and pathogen resistance genes.</title>
        <authorList>
            <person name="Mckernan K.J."/>
            <person name="Helbert Y."/>
            <person name="Kane L.T."/>
            <person name="Ebling H."/>
            <person name="Zhang L."/>
            <person name="Liu B."/>
            <person name="Eaton Z."/>
            <person name="Mclaughlin S."/>
            <person name="Kingan S."/>
            <person name="Baybayan P."/>
            <person name="Concepcion G."/>
            <person name="Jordan M."/>
            <person name="Riva A."/>
            <person name="Barbazuk W."/>
            <person name="Harkins T."/>
        </authorList>
    </citation>
    <scope>NUCLEOTIDE SEQUENCE [LARGE SCALE GENOMIC DNA]</scope>
    <source>
        <strain evidence="4">cv. Jamaican Lion 4</strain>
        <tissue evidence="3">Leaf</tissue>
    </source>
</reference>
<feature type="repeat" description="PPR" evidence="2">
    <location>
        <begin position="329"/>
        <end position="363"/>
    </location>
</feature>
<evidence type="ECO:0008006" key="5">
    <source>
        <dbReference type="Google" id="ProtNLM"/>
    </source>
</evidence>
<evidence type="ECO:0000256" key="1">
    <source>
        <dbReference type="ARBA" id="ARBA00022737"/>
    </source>
</evidence>
<sequence length="475" mass="53899">MSAITQSQLLQTITTILTSSNTPRFHALNAYIPHLTESLLISIFSSKSLNSQPTTLLSFFQWSQTHTPSLTQSPALLLTLVPSLLRHNKFSDVKSLLVSFIASDRQNKLHQALLHPDHTLPRPSRALLDTSIGAYIESGKPHLAVQIFNKMKRHQFRPNLLTCNTLLNALVRFPSTHTISMSQGIFKDMIKLGVSPNVNTFNILMRGYCFENKFKDAFELLSKMSEFNCLPDNVSYNTLLDALCKKGQLTEARNLLMPNRNTYNVLVCGYCKLGWLKEAAKIIELMTQNNLLPDIWTYNMLISGFCKEGRIEEAFRLRDEMERLKLLPDVITYNTLINGCFDIGNSTEAFKLIDEMNEKGLKQNEVTHNILVKWFCKEGNMDEACDTVQKMEESGTSPDCVTYNTLINGFCKAGKIDEAFRMMGEMNRKGLKMDTFTSILFYVCCVSKISLMRHISCLTVRVGEVILSMRSVLEH</sequence>
<name>A0A7J6E0Z3_CANSA</name>
<dbReference type="PANTHER" id="PTHR45613:SF9">
    <property type="entry name" value="MITOCHONDRIAL GROUP I INTRON SPLICING FACTOR CCM1"/>
    <property type="match status" value="1"/>
</dbReference>
<dbReference type="NCBIfam" id="TIGR00756">
    <property type="entry name" value="PPR"/>
    <property type="match status" value="7"/>
</dbReference>
<evidence type="ECO:0000256" key="2">
    <source>
        <dbReference type="PROSITE-ProRule" id="PRU00708"/>
    </source>
</evidence>
<evidence type="ECO:0000313" key="3">
    <source>
        <dbReference type="EMBL" id="KAF4352083.1"/>
    </source>
</evidence>
<dbReference type="AlphaFoldDB" id="A0A7J6E0Z3"/>
<feature type="repeat" description="PPR" evidence="2">
    <location>
        <begin position="259"/>
        <end position="293"/>
    </location>
</feature>
<feature type="repeat" description="PPR" evidence="2">
    <location>
        <begin position="197"/>
        <end position="231"/>
    </location>
</feature>
<dbReference type="Pfam" id="PF12854">
    <property type="entry name" value="PPR_1"/>
    <property type="match status" value="1"/>
</dbReference>
<keyword evidence="4" id="KW-1185">Reference proteome</keyword>
<dbReference type="Proteomes" id="UP000583929">
    <property type="component" value="Unassembled WGS sequence"/>
</dbReference>
<feature type="repeat" description="PPR" evidence="2">
    <location>
        <begin position="124"/>
        <end position="158"/>
    </location>
</feature>
<evidence type="ECO:0000313" key="4">
    <source>
        <dbReference type="Proteomes" id="UP000583929"/>
    </source>
</evidence>
<comment type="caution">
    <text evidence="3">The sequence shown here is derived from an EMBL/GenBank/DDBJ whole genome shotgun (WGS) entry which is preliminary data.</text>
</comment>
<keyword evidence="1" id="KW-0677">Repeat</keyword>
<gene>
    <name evidence="3" type="ORF">G4B88_002190</name>
</gene>
<feature type="repeat" description="PPR" evidence="2">
    <location>
        <begin position="294"/>
        <end position="328"/>
    </location>
</feature>
<protein>
    <recommendedName>
        <fullName evidence="5">Pentatricopeptide repeat-containing protein</fullName>
    </recommendedName>
</protein>
<organism evidence="3 4">
    <name type="scientific">Cannabis sativa</name>
    <name type="common">Hemp</name>
    <name type="synonym">Marijuana</name>
    <dbReference type="NCBI Taxonomy" id="3483"/>
    <lineage>
        <taxon>Eukaryota</taxon>
        <taxon>Viridiplantae</taxon>
        <taxon>Streptophyta</taxon>
        <taxon>Embryophyta</taxon>
        <taxon>Tracheophyta</taxon>
        <taxon>Spermatophyta</taxon>
        <taxon>Magnoliopsida</taxon>
        <taxon>eudicotyledons</taxon>
        <taxon>Gunneridae</taxon>
        <taxon>Pentapetalae</taxon>
        <taxon>rosids</taxon>
        <taxon>fabids</taxon>
        <taxon>Rosales</taxon>
        <taxon>Cannabaceae</taxon>
        <taxon>Cannabis</taxon>
    </lineage>
</organism>
<dbReference type="PANTHER" id="PTHR45613">
    <property type="entry name" value="PENTATRICOPEPTIDE REPEAT-CONTAINING PROTEIN"/>
    <property type="match status" value="1"/>
</dbReference>
<proteinExistence type="predicted"/>
<dbReference type="PROSITE" id="PS51375">
    <property type="entry name" value="PPR"/>
    <property type="match status" value="7"/>
</dbReference>
<accession>A0A7J6E0Z3</accession>
<dbReference type="SUPFAM" id="SSF81901">
    <property type="entry name" value="HCP-like"/>
    <property type="match status" value="1"/>
</dbReference>
<dbReference type="Gene3D" id="1.25.40.10">
    <property type="entry name" value="Tetratricopeptide repeat domain"/>
    <property type="match status" value="4"/>
</dbReference>
<feature type="repeat" description="PPR" evidence="2">
    <location>
        <begin position="399"/>
        <end position="433"/>
    </location>
</feature>